<evidence type="ECO:0000313" key="8">
    <source>
        <dbReference type="EMBL" id="TFL05581.1"/>
    </source>
</evidence>
<dbReference type="InterPro" id="IPR020846">
    <property type="entry name" value="MFS_dom"/>
</dbReference>
<dbReference type="FunFam" id="1.20.1250.20:FF:000082">
    <property type="entry name" value="MFS multidrug transporter, putative"/>
    <property type="match status" value="1"/>
</dbReference>
<feature type="transmembrane region" description="Helical" evidence="6">
    <location>
        <begin position="140"/>
        <end position="159"/>
    </location>
</feature>
<feature type="transmembrane region" description="Helical" evidence="6">
    <location>
        <begin position="108"/>
        <end position="128"/>
    </location>
</feature>
<name>A0A5C3QYJ8_9AGAR</name>
<feature type="transmembrane region" description="Helical" evidence="6">
    <location>
        <begin position="304"/>
        <end position="323"/>
    </location>
</feature>
<dbReference type="Proteomes" id="UP000305067">
    <property type="component" value="Unassembled WGS sequence"/>
</dbReference>
<keyword evidence="3 6" id="KW-1133">Transmembrane helix</keyword>
<evidence type="ECO:0000259" key="7">
    <source>
        <dbReference type="PROSITE" id="PS50850"/>
    </source>
</evidence>
<dbReference type="GO" id="GO:0140115">
    <property type="term" value="P:export across plasma membrane"/>
    <property type="evidence" value="ECO:0007669"/>
    <property type="project" value="UniProtKB-ARBA"/>
</dbReference>
<dbReference type="CDD" id="cd17323">
    <property type="entry name" value="MFS_Tpo1_MDR_like"/>
    <property type="match status" value="1"/>
</dbReference>
<comment type="subcellular location">
    <subcellularLocation>
        <location evidence="1">Membrane</location>
        <topology evidence="1">Multi-pass membrane protein</topology>
    </subcellularLocation>
</comment>
<organism evidence="8 9">
    <name type="scientific">Pterulicium gracile</name>
    <dbReference type="NCBI Taxonomy" id="1884261"/>
    <lineage>
        <taxon>Eukaryota</taxon>
        <taxon>Fungi</taxon>
        <taxon>Dikarya</taxon>
        <taxon>Basidiomycota</taxon>
        <taxon>Agaricomycotina</taxon>
        <taxon>Agaricomycetes</taxon>
        <taxon>Agaricomycetidae</taxon>
        <taxon>Agaricales</taxon>
        <taxon>Pleurotineae</taxon>
        <taxon>Pterulaceae</taxon>
        <taxon>Pterulicium</taxon>
    </lineage>
</organism>
<dbReference type="EMBL" id="ML178816">
    <property type="protein sequence ID" value="TFL05581.1"/>
    <property type="molecule type" value="Genomic_DNA"/>
</dbReference>
<feature type="transmembrane region" description="Helical" evidence="6">
    <location>
        <begin position="343"/>
        <end position="362"/>
    </location>
</feature>
<proteinExistence type="predicted"/>
<feature type="domain" description="Major facilitator superfamily (MFS) profile" evidence="7">
    <location>
        <begin position="74"/>
        <end position="509"/>
    </location>
</feature>
<dbReference type="Gene3D" id="1.20.1250.20">
    <property type="entry name" value="MFS general substrate transporter like domains"/>
    <property type="match status" value="1"/>
</dbReference>
<sequence>MHDTPLANYPLAPSSEKTTEDNRSEDSRRKNRSKDRSSRSRSPSRYREDADAFLVVLDESEKPQNLQSAIKWRIVTVVCMCTVLVQCASSLAAFTQRPLQEEFGVSEIISILPLSLFVQGLAVGQLFVAPFSELYGRRIIYRFSFVAFLLVTIPVTFAPNIAVHLVFRALSGLCCSCFLSVAGGTMSDLFSDDEVATPMALYTIAVFMGPVLGPWLGGFIVQHLYWRWVYRILLIWTFTHLVIIFFLVPETFAPVLARQKARCIRQEAKDPRYWCSMERNSRTLGGAMFSSFTMPFKLVAQERMILLLNVWNSLLFGIEYMAFQAFPIIFRDGHGFDVQSTGLSFTGLGVGMVLAAPFQVVFNRRYSRCAAVHAGHPPSEIRLEAAQVGAILIPVSLFIIAFTSYSHVHWIIPILASVPFGLGISFSFISTLTYLVTVYRPMAASVLASNVVMRATFAAAFPLFAGAMYGRLGSVGATALLGGLCTVMAPLPFIFARVGARLRSKSKFA</sequence>
<feature type="transmembrane region" description="Helical" evidence="6">
    <location>
        <begin position="74"/>
        <end position="96"/>
    </location>
</feature>
<dbReference type="Pfam" id="PF07690">
    <property type="entry name" value="MFS_1"/>
    <property type="match status" value="1"/>
</dbReference>
<dbReference type="PANTHER" id="PTHR23502:SF7">
    <property type="entry name" value="DRUG_PROTON ANTIPORTER YHK8-RELATED"/>
    <property type="match status" value="1"/>
</dbReference>
<gene>
    <name evidence="8" type="ORF">BDV98DRAFT_522722</name>
</gene>
<feature type="compositionally biased region" description="Basic and acidic residues" evidence="5">
    <location>
        <begin position="17"/>
        <end position="38"/>
    </location>
</feature>
<feature type="transmembrane region" description="Helical" evidence="6">
    <location>
        <begin position="411"/>
        <end position="439"/>
    </location>
</feature>
<dbReference type="PANTHER" id="PTHR23502">
    <property type="entry name" value="MAJOR FACILITATOR SUPERFAMILY"/>
    <property type="match status" value="1"/>
</dbReference>
<keyword evidence="4 6" id="KW-0472">Membrane</keyword>
<evidence type="ECO:0000256" key="6">
    <source>
        <dbReference type="SAM" id="Phobius"/>
    </source>
</evidence>
<feature type="transmembrane region" description="Helical" evidence="6">
    <location>
        <begin position="383"/>
        <end position="405"/>
    </location>
</feature>
<feature type="non-terminal residue" evidence="8">
    <location>
        <position position="509"/>
    </location>
</feature>
<evidence type="ECO:0000256" key="5">
    <source>
        <dbReference type="SAM" id="MobiDB-lite"/>
    </source>
</evidence>
<dbReference type="STRING" id="1884261.A0A5C3QYJ8"/>
<dbReference type="GO" id="GO:0022857">
    <property type="term" value="F:transmembrane transporter activity"/>
    <property type="evidence" value="ECO:0007669"/>
    <property type="project" value="InterPro"/>
</dbReference>
<dbReference type="PROSITE" id="PS50850">
    <property type="entry name" value="MFS"/>
    <property type="match status" value="1"/>
</dbReference>
<keyword evidence="9" id="KW-1185">Reference proteome</keyword>
<reference evidence="8 9" key="1">
    <citation type="journal article" date="2019" name="Nat. Ecol. Evol.">
        <title>Megaphylogeny resolves global patterns of mushroom evolution.</title>
        <authorList>
            <person name="Varga T."/>
            <person name="Krizsan K."/>
            <person name="Foldi C."/>
            <person name="Dima B."/>
            <person name="Sanchez-Garcia M."/>
            <person name="Sanchez-Ramirez S."/>
            <person name="Szollosi G.J."/>
            <person name="Szarkandi J.G."/>
            <person name="Papp V."/>
            <person name="Albert L."/>
            <person name="Andreopoulos W."/>
            <person name="Angelini C."/>
            <person name="Antonin V."/>
            <person name="Barry K.W."/>
            <person name="Bougher N.L."/>
            <person name="Buchanan P."/>
            <person name="Buyck B."/>
            <person name="Bense V."/>
            <person name="Catcheside P."/>
            <person name="Chovatia M."/>
            <person name="Cooper J."/>
            <person name="Damon W."/>
            <person name="Desjardin D."/>
            <person name="Finy P."/>
            <person name="Geml J."/>
            <person name="Haridas S."/>
            <person name="Hughes K."/>
            <person name="Justo A."/>
            <person name="Karasinski D."/>
            <person name="Kautmanova I."/>
            <person name="Kiss B."/>
            <person name="Kocsube S."/>
            <person name="Kotiranta H."/>
            <person name="LaButti K.M."/>
            <person name="Lechner B.E."/>
            <person name="Liimatainen K."/>
            <person name="Lipzen A."/>
            <person name="Lukacs Z."/>
            <person name="Mihaltcheva S."/>
            <person name="Morgado L.N."/>
            <person name="Niskanen T."/>
            <person name="Noordeloos M.E."/>
            <person name="Ohm R.A."/>
            <person name="Ortiz-Santana B."/>
            <person name="Ovrebo C."/>
            <person name="Racz N."/>
            <person name="Riley R."/>
            <person name="Savchenko A."/>
            <person name="Shiryaev A."/>
            <person name="Soop K."/>
            <person name="Spirin V."/>
            <person name="Szebenyi C."/>
            <person name="Tomsovsky M."/>
            <person name="Tulloss R.E."/>
            <person name="Uehling J."/>
            <person name="Grigoriev I.V."/>
            <person name="Vagvolgyi C."/>
            <person name="Papp T."/>
            <person name="Martin F.M."/>
            <person name="Miettinen O."/>
            <person name="Hibbett D.S."/>
            <person name="Nagy L.G."/>
        </authorList>
    </citation>
    <scope>NUCLEOTIDE SEQUENCE [LARGE SCALE GENOMIC DNA]</scope>
    <source>
        <strain evidence="8 9">CBS 309.79</strain>
    </source>
</reference>
<dbReference type="InterPro" id="IPR005829">
    <property type="entry name" value="Sugar_transporter_CS"/>
</dbReference>
<evidence type="ECO:0000256" key="4">
    <source>
        <dbReference type="ARBA" id="ARBA00023136"/>
    </source>
</evidence>
<dbReference type="InterPro" id="IPR011701">
    <property type="entry name" value="MFS"/>
</dbReference>
<accession>A0A5C3QYJ8</accession>
<feature type="transmembrane region" description="Helical" evidence="6">
    <location>
        <begin position="199"/>
        <end position="222"/>
    </location>
</feature>
<dbReference type="OrthoDB" id="3561359at2759"/>
<feature type="transmembrane region" description="Helical" evidence="6">
    <location>
        <begin position="451"/>
        <end position="469"/>
    </location>
</feature>
<feature type="transmembrane region" description="Helical" evidence="6">
    <location>
        <begin position="475"/>
        <end position="496"/>
    </location>
</feature>
<dbReference type="AlphaFoldDB" id="A0A5C3QYJ8"/>
<dbReference type="InterPro" id="IPR036259">
    <property type="entry name" value="MFS_trans_sf"/>
</dbReference>
<dbReference type="GO" id="GO:0042908">
    <property type="term" value="P:xenobiotic transport"/>
    <property type="evidence" value="ECO:0007669"/>
    <property type="project" value="UniProtKB-ARBA"/>
</dbReference>
<evidence type="ECO:0000256" key="3">
    <source>
        <dbReference type="ARBA" id="ARBA00022989"/>
    </source>
</evidence>
<dbReference type="SUPFAM" id="SSF103473">
    <property type="entry name" value="MFS general substrate transporter"/>
    <property type="match status" value="1"/>
</dbReference>
<keyword evidence="2 6" id="KW-0812">Transmembrane</keyword>
<evidence type="ECO:0000256" key="2">
    <source>
        <dbReference type="ARBA" id="ARBA00022692"/>
    </source>
</evidence>
<evidence type="ECO:0000256" key="1">
    <source>
        <dbReference type="ARBA" id="ARBA00004141"/>
    </source>
</evidence>
<feature type="transmembrane region" description="Helical" evidence="6">
    <location>
        <begin position="228"/>
        <end position="248"/>
    </location>
</feature>
<dbReference type="PROSITE" id="PS00216">
    <property type="entry name" value="SUGAR_TRANSPORT_1"/>
    <property type="match status" value="1"/>
</dbReference>
<dbReference type="GO" id="GO:0005886">
    <property type="term" value="C:plasma membrane"/>
    <property type="evidence" value="ECO:0007669"/>
    <property type="project" value="TreeGrafter"/>
</dbReference>
<protein>
    <submittedName>
        <fullName evidence="8">Major facilitator superfamily domain-containing protein</fullName>
    </submittedName>
</protein>
<feature type="region of interest" description="Disordered" evidence="5">
    <location>
        <begin position="1"/>
        <end position="45"/>
    </location>
</feature>
<feature type="transmembrane region" description="Helical" evidence="6">
    <location>
        <begin position="165"/>
        <end position="187"/>
    </location>
</feature>
<evidence type="ECO:0000313" key="9">
    <source>
        <dbReference type="Proteomes" id="UP000305067"/>
    </source>
</evidence>